<dbReference type="EMBL" id="CP084930">
    <property type="protein sequence ID" value="USI74063.1"/>
    <property type="molecule type" value="Genomic_DNA"/>
</dbReference>
<evidence type="ECO:0000256" key="1">
    <source>
        <dbReference type="ARBA" id="ARBA00022801"/>
    </source>
</evidence>
<dbReference type="PANTHER" id="PTHR12304:SF4">
    <property type="entry name" value="URIDINE NUCLEOSIDASE"/>
    <property type="match status" value="1"/>
</dbReference>
<dbReference type="Pfam" id="PF01156">
    <property type="entry name" value="IU_nuc_hydro"/>
    <property type="match status" value="1"/>
</dbReference>
<keyword evidence="6" id="KW-1185">Reference proteome</keyword>
<proteinExistence type="predicted"/>
<evidence type="ECO:0000313" key="5">
    <source>
        <dbReference type="EMBL" id="USI74063.1"/>
    </source>
</evidence>
<organism evidence="5 6">
    <name type="scientific">Sphingomonas morindae</name>
    <dbReference type="NCBI Taxonomy" id="1541170"/>
    <lineage>
        <taxon>Bacteria</taxon>
        <taxon>Pseudomonadati</taxon>
        <taxon>Pseudomonadota</taxon>
        <taxon>Alphaproteobacteria</taxon>
        <taxon>Sphingomonadales</taxon>
        <taxon>Sphingomonadaceae</taxon>
        <taxon>Sphingomonas</taxon>
    </lineage>
</organism>
<keyword evidence="3" id="KW-0732">Signal</keyword>
<feature type="domain" description="Inosine/uridine-preferring nucleoside hydrolase" evidence="4">
    <location>
        <begin position="30"/>
        <end position="336"/>
    </location>
</feature>
<dbReference type="InterPro" id="IPR036452">
    <property type="entry name" value="Ribo_hydro-like"/>
</dbReference>
<dbReference type="Proteomes" id="UP001056937">
    <property type="component" value="Chromosome 1"/>
</dbReference>
<dbReference type="Gene3D" id="3.90.245.10">
    <property type="entry name" value="Ribonucleoside hydrolase-like"/>
    <property type="match status" value="1"/>
</dbReference>
<dbReference type="RefSeq" id="WP_252167869.1">
    <property type="nucleotide sequence ID" value="NZ_CP084930.1"/>
</dbReference>
<accession>A0ABY4XAW5</accession>
<evidence type="ECO:0000256" key="2">
    <source>
        <dbReference type="ARBA" id="ARBA00023295"/>
    </source>
</evidence>
<reference evidence="5" key="1">
    <citation type="journal article" date="2022" name="Toxins">
        <title>Genomic Analysis of Sphingopyxis sp. USTB-05 for Biodegrading Cyanobacterial Hepatotoxins.</title>
        <authorList>
            <person name="Liu C."/>
            <person name="Xu Q."/>
            <person name="Zhao Z."/>
            <person name="Zhang H."/>
            <person name="Liu X."/>
            <person name="Yin C."/>
            <person name="Liu Y."/>
            <person name="Yan H."/>
        </authorList>
    </citation>
    <scope>NUCLEOTIDE SEQUENCE</scope>
    <source>
        <strain evidence="5">NBD5</strain>
    </source>
</reference>
<dbReference type="GO" id="GO:0016787">
    <property type="term" value="F:hydrolase activity"/>
    <property type="evidence" value="ECO:0007669"/>
    <property type="project" value="UniProtKB-KW"/>
</dbReference>
<keyword evidence="1 5" id="KW-0378">Hydrolase</keyword>
<gene>
    <name evidence="5" type="ORF">LHA26_06270</name>
</gene>
<dbReference type="InterPro" id="IPR023186">
    <property type="entry name" value="IUNH"/>
</dbReference>
<evidence type="ECO:0000259" key="4">
    <source>
        <dbReference type="Pfam" id="PF01156"/>
    </source>
</evidence>
<dbReference type="PANTHER" id="PTHR12304">
    <property type="entry name" value="INOSINE-URIDINE PREFERRING NUCLEOSIDE HYDROLASE"/>
    <property type="match status" value="1"/>
</dbReference>
<protein>
    <submittedName>
        <fullName evidence="5">Nucleoside hydrolase</fullName>
    </submittedName>
</protein>
<evidence type="ECO:0000313" key="6">
    <source>
        <dbReference type="Proteomes" id="UP001056937"/>
    </source>
</evidence>
<dbReference type="InterPro" id="IPR001910">
    <property type="entry name" value="Inosine/uridine_hydrolase_dom"/>
</dbReference>
<feature type="signal peptide" evidence="3">
    <location>
        <begin position="1"/>
        <end position="23"/>
    </location>
</feature>
<name>A0ABY4XAW5_9SPHN</name>
<feature type="chain" id="PRO_5046486438" evidence="3">
    <location>
        <begin position="24"/>
        <end position="348"/>
    </location>
</feature>
<sequence length="348" mass="36773">MIRRLAALLLAALPLAAAPAAAAAPAPLPVIIDNDWSVAGGAMAIMPVLASPRHRLLGLTAVIGDSYVPESTAHTLDFLALIGRTDIPVLAGANQPLLRSKSELAGWEARFGALPYRGAWADPKPGDPAPPPVRHPALRVAPGTAAEWLVAQARAHPGLSILAAGPLTNIALATALDPQFASHVGRLVIMGGMVDTDMARLTRSANFFTDFNFLFDPEAADAVLRAGFGDVVIVGTVSNETLLTKDHVARIAALGTPLARYYAQTAWVGLPLWDELAAAILVRPDLVTRSTTGWMRVNTDGGMDYGRAHVWPEAGRPHRGEGRVTIVEQVDLPGFYALFDRALGLAGR</sequence>
<evidence type="ECO:0000256" key="3">
    <source>
        <dbReference type="SAM" id="SignalP"/>
    </source>
</evidence>
<dbReference type="SUPFAM" id="SSF53590">
    <property type="entry name" value="Nucleoside hydrolase"/>
    <property type="match status" value="1"/>
</dbReference>
<keyword evidence="2" id="KW-0326">Glycosidase</keyword>